<dbReference type="InterPro" id="IPR006342">
    <property type="entry name" value="FkbM_mtfrase"/>
</dbReference>
<comment type="caution">
    <text evidence="2">The sequence shown here is derived from an EMBL/GenBank/DDBJ whole genome shotgun (WGS) entry which is preliminary data.</text>
</comment>
<organism evidence="2 3">
    <name type="scientific">Acetobacter syzygii</name>
    <dbReference type="NCBI Taxonomy" id="146476"/>
    <lineage>
        <taxon>Bacteria</taxon>
        <taxon>Pseudomonadati</taxon>
        <taxon>Pseudomonadota</taxon>
        <taxon>Alphaproteobacteria</taxon>
        <taxon>Acetobacterales</taxon>
        <taxon>Acetobacteraceae</taxon>
        <taxon>Acetobacter</taxon>
    </lineage>
</organism>
<keyword evidence="2" id="KW-0808">Transferase</keyword>
<dbReference type="Pfam" id="PF05050">
    <property type="entry name" value="Methyltransf_21"/>
    <property type="match status" value="1"/>
</dbReference>
<evidence type="ECO:0000313" key="2">
    <source>
        <dbReference type="EMBL" id="PAL24808.1"/>
    </source>
</evidence>
<proteinExistence type="predicted"/>
<dbReference type="NCBIfam" id="TIGR01444">
    <property type="entry name" value="fkbM_fam"/>
    <property type="match status" value="1"/>
</dbReference>
<dbReference type="Proteomes" id="UP000216033">
    <property type="component" value="Unassembled WGS sequence"/>
</dbReference>
<protein>
    <submittedName>
        <fullName evidence="2">Metyltransferase</fullName>
    </submittedName>
</protein>
<gene>
    <name evidence="2" type="ORF">B9K05_08955</name>
</gene>
<dbReference type="InterPro" id="IPR052514">
    <property type="entry name" value="SAM-dependent_MTase"/>
</dbReference>
<evidence type="ECO:0000259" key="1">
    <source>
        <dbReference type="Pfam" id="PF05050"/>
    </source>
</evidence>
<dbReference type="STRING" id="1231343.Absy_008_143"/>
<evidence type="ECO:0000313" key="3">
    <source>
        <dbReference type="Proteomes" id="UP000216033"/>
    </source>
</evidence>
<keyword evidence="3" id="KW-1185">Reference proteome</keyword>
<sequence length="358" mass="41184">MSNTLPDNLDSFYSTIMHIALTSLKDNHFQDNFDAERFNTDGTDHSQDFDPNKRVFYFTWFFFNKESLFQSYMALSGEHSKLLYLCLIIYRMVGHLCFQLPLEFRARQDDLQSYYALAGTADSTYPLAGTIGKLKHFDFVFDGERYIADCLGFEYYLHRKQYFYDQDGIRIRPEQGDTVIDGGACTGDTALVFSNAVGAGGKVYSFDPVQEHFDILTYNTKQFPYANVVPMPYGLSDHEVRAPLLVNEHYAPGFSHEEQTVPLTSLDHLVARDEIKQIDFIKLDVEGAEMATLKGAEASIRRFRPKMAISLYHKPNDIFEIINYIKSNFDFYSLYIGHYTIHTEETVLYCAPTHRSIG</sequence>
<dbReference type="InterPro" id="IPR029063">
    <property type="entry name" value="SAM-dependent_MTases_sf"/>
</dbReference>
<dbReference type="SUPFAM" id="SSF53335">
    <property type="entry name" value="S-adenosyl-L-methionine-dependent methyltransferases"/>
    <property type="match status" value="1"/>
</dbReference>
<dbReference type="OrthoDB" id="9814604at2"/>
<accession>A0A270BIG7</accession>
<dbReference type="PANTHER" id="PTHR34203:SF15">
    <property type="entry name" value="SLL1173 PROTEIN"/>
    <property type="match status" value="1"/>
</dbReference>
<feature type="domain" description="Methyltransferase FkbM" evidence="1">
    <location>
        <begin position="181"/>
        <end position="327"/>
    </location>
</feature>
<dbReference type="AlphaFoldDB" id="A0A270BIG7"/>
<dbReference type="PANTHER" id="PTHR34203">
    <property type="entry name" value="METHYLTRANSFERASE, FKBM FAMILY PROTEIN"/>
    <property type="match status" value="1"/>
</dbReference>
<dbReference type="GO" id="GO:0016740">
    <property type="term" value="F:transferase activity"/>
    <property type="evidence" value="ECO:0007669"/>
    <property type="project" value="UniProtKB-KW"/>
</dbReference>
<dbReference type="RefSeq" id="WP_095351505.1">
    <property type="nucleotide sequence ID" value="NZ_NDFO01000008.1"/>
</dbReference>
<name>A0A270BIG7_9PROT</name>
<dbReference type="EMBL" id="NDFP01000008">
    <property type="protein sequence ID" value="PAL24808.1"/>
    <property type="molecule type" value="Genomic_DNA"/>
</dbReference>
<dbReference type="Gene3D" id="3.40.50.150">
    <property type="entry name" value="Vaccinia Virus protein VP39"/>
    <property type="match status" value="1"/>
</dbReference>
<reference evidence="2 3" key="1">
    <citation type="submission" date="2017-04" db="EMBL/GenBank/DDBJ databases">
        <title>Kefir bacterial isolates.</title>
        <authorList>
            <person name="Kim Y."/>
            <person name="Blasche S."/>
            <person name="Patil K.R."/>
        </authorList>
    </citation>
    <scope>NUCLEOTIDE SEQUENCE [LARGE SCALE GENOMIC DNA]</scope>
    <source>
        <strain evidence="2 3">KR-2</strain>
    </source>
</reference>